<keyword evidence="9 10" id="KW-0472">Membrane</keyword>
<dbReference type="GO" id="GO:0043048">
    <property type="term" value="P:dolichyl monophosphate biosynthetic process"/>
    <property type="evidence" value="ECO:0007669"/>
    <property type="project" value="EnsemblFungi"/>
</dbReference>
<dbReference type="OrthoDB" id="377083at2759"/>
<feature type="transmembrane region" description="Helical" evidence="10">
    <location>
        <begin position="240"/>
        <end position="263"/>
    </location>
</feature>
<dbReference type="GeneID" id="34684243"/>
<reference evidence="11 12" key="1">
    <citation type="submission" date="2014-12" db="EMBL/GenBank/DDBJ databases">
        <authorList>
            <person name="Neuveglise Cecile"/>
        </authorList>
    </citation>
    <scope>NUCLEOTIDE SEQUENCE [LARGE SCALE GENOMIC DNA]</scope>
    <source>
        <strain evidence="11 12">CBS 12615</strain>
    </source>
</reference>
<evidence type="ECO:0000256" key="5">
    <source>
        <dbReference type="ARBA" id="ARBA00022692"/>
    </source>
</evidence>
<evidence type="ECO:0000256" key="3">
    <source>
        <dbReference type="ARBA" id="ARBA00012132"/>
    </source>
</evidence>
<dbReference type="GO" id="GO:0004168">
    <property type="term" value="F:dolichol kinase activity"/>
    <property type="evidence" value="ECO:0007669"/>
    <property type="project" value="UniProtKB-EC"/>
</dbReference>
<comment type="similarity">
    <text evidence="2">Belongs to the polyprenol kinase family.</text>
</comment>
<organism evidence="11 12">
    <name type="scientific">Lachancea lanzarotensis</name>
    <dbReference type="NCBI Taxonomy" id="1245769"/>
    <lineage>
        <taxon>Eukaryota</taxon>
        <taxon>Fungi</taxon>
        <taxon>Dikarya</taxon>
        <taxon>Ascomycota</taxon>
        <taxon>Saccharomycotina</taxon>
        <taxon>Saccharomycetes</taxon>
        <taxon>Saccharomycetales</taxon>
        <taxon>Saccharomycetaceae</taxon>
        <taxon>Lachancea</taxon>
    </lineage>
</organism>
<name>A0A0C7N2P7_9SACH</name>
<feature type="transmembrane region" description="Helical" evidence="10">
    <location>
        <begin position="379"/>
        <end position="398"/>
    </location>
</feature>
<feature type="transmembrane region" description="Helical" evidence="10">
    <location>
        <begin position="215"/>
        <end position="233"/>
    </location>
</feature>
<evidence type="ECO:0000313" key="12">
    <source>
        <dbReference type="Proteomes" id="UP000054304"/>
    </source>
</evidence>
<evidence type="ECO:0000256" key="2">
    <source>
        <dbReference type="ARBA" id="ARBA00010794"/>
    </source>
</evidence>
<feature type="transmembrane region" description="Helical" evidence="10">
    <location>
        <begin position="283"/>
        <end position="303"/>
    </location>
</feature>
<comment type="subcellular location">
    <subcellularLocation>
        <location evidence="1">Endoplasmic reticulum membrane</location>
        <topology evidence="1">Multi-pass membrane protein</topology>
    </subcellularLocation>
</comment>
<evidence type="ECO:0000256" key="10">
    <source>
        <dbReference type="SAM" id="Phobius"/>
    </source>
</evidence>
<evidence type="ECO:0000256" key="1">
    <source>
        <dbReference type="ARBA" id="ARBA00004477"/>
    </source>
</evidence>
<dbReference type="AlphaFoldDB" id="A0A0C7N2P7"/>
<keyword evidence="6" id="KW-0418">Kinase</keyword>
<sequence length="500" mass="55494">MAQTSTDELTAIRLENDKFSVFDTFTAPEKVAQLAIVGSTVHVAYSKFSQSDQDLELFQSMLSTAVAILIGLGVSYRARVSNNGLNGTLPVRKADLLPSFNVLYLLYLPTFLSLLFAREYTILNLAMTFNCADIAPYMRLPVQAIMVLISGFPDNDNSTVFKALALNCVLAFCLEKVGQLKSFDRVESNLFSIGLTNVLFLIDSSQIHFQVLQNVLRGFLVAVAVNYLLLKLVSRCNPYLRSFVLFTSFACVFPLTVIHIFQINGENPAVWLYSYITSSSTRIKITLSWLFGLLLLIPNIMIFKSSFSLNSSRKIWHFIVLILIVPPLKADPEFVKIALAGTIVSFLAVEYLRYLKLAPLGDYFDSKLRSFADFRDERGPIIISYIYLVIGVATPLLINGSLVGVISLGLGDSLASIVGNRWGRHKWPGTNKTYEGTAAFVAATAVCGLSFKRFLGEFTDVSYIKLLSICLFSGLLEGNSVLNDNILIPAFMLIVREVFK</sequence>
<protein>
    <recommendedName>
        <fullName evidence="3">dolichol kinase</fullName>
        <ecNumber evidence="3">2.7.1.108</ecNumber>
    </recommendedName>
</protein>
<dbReference type="PANTHER" id="PTHR13205:SF15">
    <property type="entry name" value="DOLICHOL KINASE"/>
    <property type="match status" value="1"/>
</dbReference>
<evidence type="ECO:0000256" key="4">
    <source>
        <dbReference type="ARBA" id="ARBA00022679"/>
    </source>
</evidence>
<gene>
    <name evidence="11" type="ORF">LALA0_S02e00716g</name>
</gene>
<dbReference type="HOGENOM" id="CLU_031307_0_0_1"/>
<evidence type="ECO:0000256" key="7">
    <source>
        <dbReference type="ARBA" id="ARBA00022824"/>
    </source>
</evidence>
<evidence type="ECO:0000256" key="9">
    <source>
        <dbReference type="ARBA" id="ARBA00023136"/>
    </source>
</evidence>
<dbReference type="Proteomes" id="UP000054304">
    <property type="component" value="Unassembled WGS sequence"/>
</dbReference>
<dbReference type="RefSeq" id="XP_022627075.1">
    <property type="nucleotide sequence ID" value="XM_022773561.1"/>
</dbReference>
<keyword evidence="12" id="KW-1185">Reference proteome</keyword>
<feature type="transmembrane region" description="Helical" evidence="10">
    <location>
        <begin position="96"/>
        <end position="117"/>
    </location>
</feature>
<dbReference type="PANTHER" id="PTHR13205">
    <property type="entry name" value="TRANSMEMBRANE PROTEIN 15-RELATED"/>
    <property type="match status" value="1"/>
</dbReference>
<dbReference type="EC" id="2.7.1.108" evidence="3"/>
<accession>A0A0C7N2P7</accession>
<keyword evidence="5 10" id="KW-0812">Transmembrane</keyword>
<dbReference type="EMBL" id="LN736361">
    <property type="protein sequence ID" value="CEP60836.1"/>
    <property type="molecule type" value="Genomic_DNA"/>
</dbReference>
<evidence type="ECO:0000256" key="8">
    <source>
        <dbReference type="ARBA" id="ARBA00022989"/>
    </source>
</evidence>
<dbReference type="STRING" id="1245769.A0A0C7N2P7"/>
<proteinExistence type="inferred from homology"/>
<keyword evidence="4" id="KW-0808">Transferase</keyword>
<evidence type="ECO:0000256" key="6">
    <source>
        <dbReference type="ARBA" id="ARBA00022777"/>
    </source>
</evidence>
<dbReference type="GO" id="GO:0005789">
    <property type="term" value="C:endoplasmic reticulum membrane"/>
    <property type="evidence" value="ECO:0007669"/>
    <property type="project" value="UniProtKB-SubCell"/>
</dbReference>
<keyword evidence="7" id="KW-0256">Endoplasmic reticulum</keyword>
<dbReference type="InterPro" id="IPR032974">
    <property type="entry name" value="Polypren_kinase"/>
</dbReference>
<feature type="transmembrane region" description="Helical" evidence="10">
    <location>
        <begin position="57"/>
        <end position="76"/>
    </location>
</feature>
<keyword evidence="8 10" id="KW-1133">Transmembrane helix</keyword>
<evidence type="ECO:0000313" key="11">
    <source>
        <dbReference type="EMBL" id="CEP60836.1"/>
    </source>
</evidence>